<evidence type="ECO:0000256" key="8">
    <source>
        <dbReference type="ARBA" id="ARBA00023211"/>
    </source>
</evidence>
<dbReference type="GO" id="GO:0006007">
    <property type="term" value="P:glucose catabolic process"/>
    <property type="evidence" value="ECO:0007669"/>
    <property type="project" value="InterPro"/>
</dbReference>
<dbReference type="Pfam" id="PF01676">
    <property type="entry name" value="Metalloenzyme"/>
    <property type="match status" value="1"/>
</dbReference>
<dbReference type="GO" id="GO:0006096">
    <property type="term" value="P:glycolytic process"/>
    <property type="evidence" value="ECO:0007669"/>
    <property type="project" value="UniProtKB-KW"/>
</dbReference>
<dbReference type="GO" id="GO:0010037">
    <property type="term" value="P:response to carbon dioxide"/>
    <property type="evidence" value="ECO:0007669"/>
    <property type="project" value="UniProtKB-ARBA"/>
</dbReference>
<feature type="domain" description="Metalloenzyme" evidence="11">
    <location>
        <begin position="102"/>
        <end position="627"/>
    </location>
</feature>
<dbReference type="NCBIfam" id="TIGR01307">
    <property type="entry name" value="pgm_bpd_ind"/>
    <property type="match status" value="1"/>
</dbReference>
<protein>
    <recommendedName>
        <fullName evidence="5">phosphoglycerate mutase (2,3-diphosphoglycerate-independent)</fullName>
        <ecNumber evidence="5">5.4.2.12</ecNumber>
    </recommendedName>
</protein>
<dbReference type="PANTHER" id="PTHR31637:SF0">
    <property type="entry name" value="2,3-BISPHOSPHOGLYCERATE-INDEPENDENT PHOSPHOGLYCERATE MUTASE"/>
    <property type="match status" value="1"/>
</dbReference>
<dbReference type="AlphaFoldDB" id="A0AAD3HJ90"/>
<dbReference type="InterPro" id="IPR011258">
    <property type="entry name" value="BPG-indep_PGM_N"/>
</dbReference>
<evidence type="ECO:0000313" key="13">
    <source>
        <dbReference type="EMBL" id="GFR43384.1"/>
    </source>
</evidence>
<reference evidence="13 14" key="1">
    <citation type="journal article" date="2021" name="Sci. Rep.">
        <title>Genome sequencing of the multicellular alga Astrephomene provides insights into convergent evolution of germ-soma differentiation.</title>
        <authorList>
            <person name="Yamashita S."/>
            <person name="Yamamoto K."/>
            <person name="Matsuzaki R."/>
            <person name="Suzuki S."/>
            <person name="Yamaguchi H."/>
            <person name="Hirooka S."/>
            <person name="Minakuchi Y."/>
            <person name="Miyagishima S."/>
            <person name="Kawachi M."/>
            <person name="Toyoda A."/>
            <person name="Nozaki H."/>
        </authorList>
    </citation>
    <scope>NUCLEOTIDE SEQUENCE [LARGE SCALE GENOMIC DNA]</scope>
    <source>
        <strain evidence="13 14">NIES-4017</strain>
    </source>
</reference>
<evidence type="ECO:0000256" key="1">
    <source>
        <dbReference type="ARBA" id="ARBA00000370"/>
    </source>
</evidence>
<dbReference type="GO" id="GO:0004619">
    <property type="term" value="F:phosphoglycerate mutase activity"/>
    <property type="evidence" value="ECO:0007669"/>
    <property type="project" value="UniProtKB-EC"/>
</dbReference>
<evidence type="ECO:0000256" key="4">
    <source>
        <dbReference type="ARBA" id="ARBA00008819"/>
    </source>
</evidence>
<accession>A0AAD3HJ90</accession>
<evidence type="ECO:0000256" key="9">
    <source>
        <dbReference type="ARBA" id="ARBA00023235"/>
    </source>
</evidence>
<evidence type="ECO:0000256" key="3">
    <source>
        <dbReference type="ARBA" id="ARBA00004798"/>
    </source>
</evidence>
<evidence type="ECO:0000259" key="12">
    <source>
        <dbReference type="Pfam" id="PF06415"/>
    </source>
</evidence>
<dbReference type="Gene3D" id="3.40.720.10">
    <property type="entry name" value="Alkaline Phosphatase, subunit A"/>
    <property type="match status" value="1"/>
</dbReference>
<dbReference type="GO" id="GO:0005737">
    <property type="term" value="C:cytoplasm"/>
    <property type="evidence" value="ECO:0007669"/>
    <property type="project" value="InterPro"/>
</dbReference>
<feature type="compositionally biased region" description="Low complexity" evidence="10">
    <location>
        <begin position="18"/>
        <end position="83"/>
    </location>
</feature>
<dbReference type="Gene3D" id="3.40.1450.10">
    <property type="entry name" value="BPG-independent phosphoglycerate mutase, domain B"/>
    <property type="match status" value="1"/>
</dbReference>
<dbReference type="InterPro" id="IPR036646">
    <property type="entry name" value="PGAM_B_sf"/>
</dbReference>
<comment type="catalytic activity">
    <reaction evidence="1">
        <text>(2R)-2-phosphoglycerate = (2R)-3-phosphoglycerate</text>
        <dbReference type="Rhea" id="RHEA:15901"/>
        <dbReference type="ChEBI" id="CHEBI:58272"/>
        <dbReference type="ChEBI" id="CHEBI:58289"/>
        <dbReference type="EC" id="5.4.2.12"/>
    </reaction>
</comment>
<gene>
    <name evidence="13" type="ORF">Agub_g4458</name>
</gene>
<evidence type="ECO:0000256" key="2">
    <source>
        <dbReference type="ARBA" id="ARBA00001936"/>
    </source>
</evidence>
<keyword evidence="8" id="KW-0464">Manganese</keyword>
<feature type="domain" description="BPG-independent PGAM N-terminal" evidence="12">
    <location>
        <begin position="183"/>
        <end position="406"/>
    </location>
</feature>
<evidence type="ECO:0000313" key="14">
    <source>
        <dbReference type="Proteomes" id="UP001054857"/>
    </source>
</evidence>
<keyword evidence="6" id="KW-0479">Metal-binding</keyword>
<sequence>MGKGMGGVLSRRKREEVPSAGATSAPAEPTAAAASAGAPAETATPAAPAASEPAAAPKAATEAGKTPASTAEPEPEPASSGATMSHDYTLKPHPTIPAPEGPVMICILDGFGENEYKDEFNAVHVANTPTIDALRQVPNRFRTIKAHGTAVGLPSDADMGNSEVGHNALGSGQVVDQGARLVDIALETGKMFEGNGWKLISEAFATNTVHFIGLLSDGGVHSRADQLVGCLRGAAARGAKRIRCHILTDGRDVPDGSSVKFVEDLEAELASLREKGCDARIASGGGRMKVTMDRYEADWSMVKRGWDAHVLGKAPRTFTDAKTAVVTLRGPEDAPVSDQYLDPFVIVDETGAPVGTVQDGDAVVLFNFRADRMVEISKAFEYPDFAVFDRERVPQGLRFVGMMQYDGDLKLPANFLVPPPEILHVSGEYLVKNGISTFACSETQKFGHVTFFWNGNRSGYLDAKMEQYLEIPSDKIEFNQAPDMKAREITAASREALLSGKYKVVRVNFANPDMVGHTGDLAATIRACETCDACVKELLQVVDSVNGRWLVTSDHGNADDMVQRDKKGKPLMGEDGKPLALTSHTLAPVPIFVGGKGLPEGVVFKQGDAEAGLANVAATTFNLLGYEAPEIYKPTLVEVKTA</sequence>
<dbReference type="SUPFAM" id="SSF53649">
    <property type="entry name" value="Alkaline phosphatase-like"/>
    <property type="match status" value="1"/>
</dbReference>
<dbReference type="InterPro" id="IPR006124">
    <property type="entry name" value="Metalloenzyme"/>
</dbReference>
<dbReference type="GO" id="GO:0030145">
    <property type="term" value="F:manganese ion binding"/>
    <property type="evidence" value="ECO:0007669"/>
    <property type="project" value="InterPro"/>
</dbReference>
<keyword evidence="9" id="KW-0413">Isomerase</keyword>
<dbReference type="PANTHER" id="PTHR31637">
    <property type="entry name" value="2,3-BISPHOSPHOGLYCERATE-INDEPENDENT PHOSPHOGLYCERATE MUTASE"/>
    <property type="match status" value="1"/>
</dbReference>
<comment type="similarity">
    <text evidence="4">Belongs to the BPG-independent phosphoglycerate mutase family.</text>
</comment>
<dbReference type="FunFam" id="3.40.1450.10:FF:000002">
    <property type="entry name" value="2,3-bisphosphoglycerate-independent phosphoglycerate mutase"/>
    <property type="match status" value="1"/>
</dbReference>
<dbReference type="InterPro" id="IPR005995">
    <property type="entry name" value="Pgm_bpd_ind"/>
</dbReference>
<comment type="cofactor">
    <cofactor evidence="2">
        <name>Mn(2+)</name>
        <dbReference type="ChEBI" id="CHEBI:29035"/>
    </cofactor>
</comment>
<dbReference type="InterPro" id="IPR017850">
    <property type="entry name" value="Alkaline_phosphatase_core_sf"/>
</dbReference>
<proteinExistence type="inferred from homology"/>
<dbReference type="Pfam" id="PF06415">
    <property type="entry name" value="iPGM_N"/>
    <property type="match status" value="1"/>
</dbReference>
<evidence type="ECO:0000256" key="5">
    <source>
        <dbReference type="ARBA" id="ARBA00012026"/>
    </source>
</evidence>
<evidence type="ECO:0000256" key="10">
    <source>
        <dbReference type="SAM" id="MobiDB-lite"/>
    </source>
</evidence>
<keyword evidence="7" id="KW-0324">Glycolysis</keyword>
<name>A0AAD3HJ90_9CHLO</name>
<dbReference type="EC" id="5.4.2.12" evidence="5"/>
<comment type="pathway">
    <text evidence="3">Carbohydrate degradation; glycolysis; pyruvate from D-glyceraldehyde 3-phosphate: step 3/5.</text>
</comment>
<dbReference type="EMBL" id="BMAR01000005">
    <property type="protein sequence ID" value="GFR43384.1"/>
    <property type="molecule type" value="Genomic_DNA"/>
</dbReference>
<evidence type="ECO:0000256" key="6">
    <source>
        <dbReference type="ARBA" id="ARBA00022723"/>
    </source>
</evidence>
<feature type="region of interest" description="Disordered" evidence="10">
    <location>
        <begin position="1"/>
        <end position="96"/>
    </location>
</feature>
<evidence type="ECO:0000259" key="11">
    <source>
        <dbReference type="Pfam" id="PF01676"/>
    </source>
</evidence>
<comment type="caution">
    <text evidence="13">The sequence shown here is derived from an EMBL/GenBank/DDBJ whole genome shotgun (WGS) entry which is preliminary data.</text>
</comment>
<dbReference type="SUPFAM" id="SSF64158">
    <property type="entry name" value="2,3-Bisphosphoglycerate-independent phosphoglycerate mutase, substrate-binding domain"/>
    <property type="match status" value="1"/>
</dbReference>
<organism evidence="13 14">
    <name type="scientific">Astrephomene gubernaculifera</name>
    <dbReference type="NCBI Taxonomy" id="47775"/>
    <lineage>
        <taxon>Eukaryota</taxon>
        <taxon>Viridiplantae</taxon>
        <taxon>Chlorophyta</taxon>
        <taxon>core chlorophytes</taxon>
        <taxon>Chlorophyceae</taxon>
        <taxon>CS clade</taxon>
        <taxon>Chlamydomonadales</taxon>
        <taxon>Astrephomenaceae</taxon>
        <taxon>Astrephomene</taxon>
    </lineage>
</organism>
<keyword evidence="14" id="KW-1185">Reference proteome</keyword>
<evidence type="ECO:0000256" key="7">
    <source>
        <dbReference type="ARBA" id="ARBA00023152"/>
    </source>
</evidence>
<dbReference type="Proteomes" id="UP001054857">
    <property type="component" value="Unassembled WGS sequence"/>
</dbReference>
<dbReference type="CDD" id="cd16010">
    <property type="entry name" value="iPGM"/>
    <property type="match status" value="1"/>
</dbReference>